<sequence length="152" mass="16839">MAVITNTFDKKLEIKDFMDMTGPDKTSRGSLIGLLIGILGGPIGMLLGWVSGTMIGASGDAREVRDAMSAFEQTLSMISPGKTGLMVIATAESRDTLQDLAYDDIQGGRLLQLDLELVKEEIERARQTERELQQEAKKRWLDKSKHINEDKK</sequence>
<evidence type="ECO:0000313" key="3">
    <source>
        <dbReference type="EMBL" id="GEN30060.1"/>
    </source>
</evidence>
<feature type="transmembrane region" description="Helical" evidence="2">
    <location>
        <begin position="30"/>
        <end position="50"/>
    </location>
</feature>
<keyword evidence="2" id="KW-0812">Transmembrane</keyword>
<name>A0A511UTY7_9BACI</name>
<comment type="caution">
    <text evidence="3">The sequence shown here is derived from an EMBL/GenBank/DDBJ whole genome shotgun (WGS) entry which is preliminary data.</text>
</comment>
<evidence type="ECO:0000313" key="4">
    <source>
        <dbReference type="Proteomes" id="UP000321491"/>
    </source>
</evidence>
<evidence type="ECO:0000256" key="1">
    <source>
        <dbReference type="SAM" id="MobiDB-lite"/>
    </source>
</evidence>
<accession>A0A511UTY7</accession>
<feature type="region of interest" description="Disordered" evidence="1">
    <location>
        <begin position="128"/>
        <end position="152"/>
    </location>
</feature>
<dbReference type="EMBL" id="BJXW01000004">
    <property type="protein sequence ID" value="GEN30060.1"/>
    <property type="molecule type" value="Genomic_DNA"/>
</dbReference>
<keyword evidence="2" id="KW-0472">Membrane</keyword>
<dbReference type="Proteomes" id="UP000321491">
    <property type="component" value="Unassembled WGS sequence"/>
</dbReference>
<dbReference type="AlphaFoldDB" id="A0A511UTY7"/>
<gene>
    <name evidence="3" type="ORF">CQU01_02980</name>
</gene>
<protein>
    <recommendedName>
        <fullName evidence="5">DUF1269 domain-containing protein</fullName>
    </recommendedName>
</protein>
<evidence type="ECO:0008006" key="5">
    <source>
        <dbReference type="Google" id="ProtNLM"/>
    </source>
</evidence>
<proteinExistence type="predicted"/>
<dbReference type="RefSeq" id="WP_146934907.1">
    <property type="nucleotide sequence ID" value="NZ_BJXW01000004.1"/>
</dbReference>
<keyword evidence="4" id="KW-1185">Reference proteome</keyword>
<reference evidence="3 4" key="1">
    <citation type="submission" date="2019-07" db="EMBL/GenBank/DDBJ databases">
        <title>Whole genome shotgun sequence of Cerasibacillus quisquiliarum NBRC 102429.</title>
        <authorList>
            <person name="Hosoyama A."/>
            <person name="Uohara A."/>
            <person name="Ohji S."/>
            <person name="Ichikawa N."/>
        </authorList>
    </citation>
    <scope>NUCLEOTIDE SEQUENCE [LARGE SCALE GENOMIC DNA]</scope>
    <source>
        <strain evidence="3 4">NBRC 102429</strain>
    </source>
</reference>
<organism evidence="3 4">
    <name type="scientific">Cerasibacillus quisquiliarum</name>
    <dbReference type="NCBI Taxonomy" id="227865"/>
    <lineage>
        <taxon>Bacteria</taxon>
        <taxon>Bacillati</taxon>
        <taxon>Bacillota</taxon>
        <taxon>Bacilli</taxon>
        <taxon>Bacillales</taxon>
        <taxon>Bacillaceae</taxon>
        <taxon>Cerasibacillus</taxon>
    </lineage>
</organism>
<dbReference type="OrthoDB" id="2365131at2"/>
<keyword evidence="2" id="KW-1133">Transmembrane helix</keyword>
<evidence type="ECO:0000256" key="2">
    <source>
        <dbReference type="SAM" id="Phobius"/>
    </source>
</evidence>